<dbReference type="InterPro" id="IPR051083">
    <property type="entry name" value="GrpII_Intron_Splice-Mob/Def"/>
</dbReference>
<evidence type="ECO:0000313" key="4">
    <source>
        <dbReference type="Proteomes" id="UP000253919"/>
    </source>
</evidence>
<dbReference type="RefSeq" id="WP_115371456.1">
    <property type="nucleotide sequence ID" value="NZ_QASA01000001.1"/>
</dbReference>
<name>A0A369QAK2_9BACT</name>
<dbReference type="Pfam" id="PF00078">
    <property type="entry name" value="RVT_1"/>
    <property type="match status" value="1"/>
</dbReference>
<dbReference type="EMBL" id="QASA01000001">
    <property type="protein sequence ID" value="RDC61943.1"/>
    <property type="molecule type" value="Genomic_DNA"/>
</dbReference>
<organism evidence="3 4">
    <name type="scientific">Adhaeribacter pallidiroseus</name>
    <dbReference type="NCBI Taxonomy" id="2072847"/>
    <lineage>
        <taxon>Bacteria</taxon>
        <taxon>Pseudomonadati</taxon>
        <taxon>Bacteroidota</taxon>
        <taxon>Cytophagia</taxon>
        <taxon>Cytophagales</taxon>
        <taxon>Hymenobacteraceae</taxon>
        <taxon>Adhaeribacter</taxon>
    </lineage>
</organism>
<feature type="domain" description="Reverse transcriptase" evidence="2">
    <location>
        <begin position="50"/>
        <end position="317"/>
    </location>
</feature>
<comment type="caution">
    <text evidence="3">The sequence shown here is derived from an EMBL/GenBank/DDBJ whole genome shotgun (WGS) entry which is preliminary data.</text>
</comment>
<dbReference type="InterPro" id="IPR043502">
    <property type="entry name" value="DNA/RNA_pol_sf"/>
</dbReference>
<comment type="similarity">
    <text evidence="1">Belongs to the bacterial reverse transcriptase family.</text>
</comment>
<dbReference type="PANTHER" id="PTHR34047">
    <property type="entry name" value="NUCLEAR INTRON MATURASE 1, MITOCHONDRIAL-RELATED"/>
    <property type="match status" value="1"/>
</dbReference>
<proteinExistence type="inferred from homology"/>
<dbReference type="PANTHER" id="PTHR34047:SF8">
    <property type="entry name" value="PROTEIN YKFC"/>
    <property type="match status" value="1"/>
</dbReference>
<protein>
    <recommendedName>
        <fullName evidence="2">Reverse transcriptase domain-containing protein</fullName>
    </recommendedName>
</protein>
<sequence>MIQFQAFLSIDNFQLAYSRLKTASKTFYKTIYYDDLRIFGYFLDENIENIINHIKRGIYRPEKCHKIFIPKKDNLVRPLSMLNFIDLLVYQAIVNIIADNAYDKIAPFYNSVIFGNIINTSTARPSDRAFFYKSWKTRWKRFNDVSKTYFNEGYKYLSEFDIASFFDTIDHNILCQILENNYKIEKQILNLLADCLETWTADSNHSTFNSKHGIPQGPLSSPFLADLYLMHLDLEVLRIKNVQFKYIRYVDDIRIFAKDRISSQKIIAALDLFSRDLGLIPQGSKVLIKEITDIDKELNLQNNKFSSISKEFYELTIGKEAGKLKSKTHKKLRDRFLNCFNENSSEIYLDKSLISFSLYKLNQDNEVKITLIKNYVFILTHFDGVLFYFKKHFALDKDVIYFLESLINDEHILFHHLIALIFKHFPDIPFNESIYSRYINGNHRHWLVRFYMVRWLFQNNKIELILISNSLDNYFIERELNNYKFIISKDPSFRKFFATKLLENKNNLISLQGLYLLFSDVAYIVGLKYNSDQNDYIRYILTKQPLDIIHHTLKDKWGIMNPEAFFNPLIWHEQEMYEELLNSFLIFVKSADIDASKSLLNLNLVNNLIFDKICKCLKIGFKTLEYGSNLNSNRIEYILPICNRYWIEINEKRNQRTEAHSYDKVGNIRSLITFNELKDLIGKEKQSIEELCNFNWNIKNIII</sequence>
<gene>
    <name evidence="3" type="ORF">AHMF7616_00533</name>
</gene>
<dbReference type="SUPFAM" id="SSF56672">
    <property type="entry name" value="DNA/RNA polymerases"/>
    <property type="match status" value="1"/>
</dbReference>
<evidence type="ECO:0000256" key="1">
    <source>
        <dbReference type="ARBA" id="ARBA00034120"/>
    </source>
</evidence>
<evidence type="ECO:0000259" key="2">
    <source>
        <dbReference type="PROSITE" id="PS50878"/>
    </source>
</evidence>
<keyword evidence="4" id="KW-1185">Reference proteome</keyword>
<dbReference type="AlphaFoldDB" id="A0A369QAK2"/>
<dbReference type="PROSITE" id="PS50878">
    <property type="entry name" value="RT_POL"/>
    <property type="match status" value="1"/>
</dbReference>
<evidence type="ECO:0000313" key="3">
    <source>
        <dbReference type="EMBL" id="RDC61943.1"/>
    </source>
</evidence>
<reference evidence="3 4" key="1">
    <citation type="submission" date="2018-04" db="EMBL/GenBank/DDBJ databases">
        <title>Adhaeribacter sp. HMF7616 genome sequencing and assembly.</title>
        <authorList>
            <person name="Kang H."/>
            <person name="Kang J."/>
            <person name="Cha I."/>
            <person name="Kim H."/>
            <person name="Joh K."/>
        </authorList>
    </citation>
    <scope>NUCLEOTIDE SEQUENCE [LARGE SCALE GENOMIC DNA]</scope>
    <source>
        <strain evidence="3 4">HMF7616</strain>
    </source>
</reference>
<dbReference type="OrthoDB" id="9780724at2"/>
<dbReference type="InterPro" id="IPR000477">
    <property type="entry name" value="RT_dom"/>
</dbReference>
<dbReference type="Proteomes" id="UP000253919">
    <property type="component" value="Unassembled WGS sequence"/>
</dbReference>
<accession>A0A369QAK2</accession>